<gene>
    <name evidence="2" type="ORF">BT96DRAFT_920523</name>
</gene>
<feature type="domain" description="BTB" evidence="1">
    <location>
        <begin position="21"/>
        <end position="86"/>
    </location>
</feature>
<organism evidence="2 3">
    <name type="scientific">Gymnopus androsaceus JB14</name>
    <dbReference type="NCBI Taxonomy" id="1447944"/>
    <lineage>
        <taxon>Eukaryota</taxon>
        <taxon>Fungi</taxon>
        <taxon>Dikarya</taxon>
        <taxon>Basidiomycota</taxon>
        <taxon>Agaricomycotina</taxon>
        <taxon>Agaricomycetes</taxon>
        <taxon>Agaricomycetidae</taxon>
        <taxon>Agaricales</taxon>
        <taxon>Marasmiineae</taxon>
        <taxon>Omphalotaceae</taxon>
        <taxon>Gymnopus</taxon>
    </lineage>
</organism>
<keyword evidence="3" id="KW-1185">Reference proteome</keyword>
<protein>
    <recommendedName>
        <fullName evidence="1">BTB domain-containing protein</fullName>
    </recommendedName>
</protein>
<dbReference type="AlphaFoldDB" id="A0A6A4HNE7"/>
<dbReference type="SUPFAM" id="SSF54695">
    <property type="entry name" value="POZ domain"/>
    <property type="match status" value="1"/>
</dbReference>
<sequence>MEPPRSLKLANKHDKFWLYDGSIVLWIEDTLFRVHQTVLSNNSEIFSTLFSLPQSEDSIPDSIEGCPVVQLHDRAEDFSGFLSALYYPSYFDDFPSDSELDGILDFISGILRLSSKYMVQSLRRKCIYLFTRNLPATLDEYDSRTSRGTATSKRIKGDVLMRAIRLAQETEVPIVLPYAYYCVARLSSRRILEDNSDDITWQQKTVCLVGRERLRYAEMSFSHSFLLGFQPAHTCVNVLCASSRSPHTEWHVLEASRHPHPLRPYTRWHTLNVCSECISNAKKQHSKGREEVWKCLPAFFEMRSWEDLRAICES</sequence>
<dbReference type="OrthoDB" id="3218112at2759"/>
<evidence type="ECO:0000313" key="3">
    <source>
        <dbReference type="Proteomes" id="UP000799118"/>
    </source>
</evidence>
<dbReference type="InterPro" id="IPR000210">
    <property type="entry name" value="BTB/POZ_dom"/>
</dbReference>
<dbReference type="Pfam" id="PF00651">
    <property type="entry name" value="BTB"/>
    <property type="match status" value="1"/>
</dbReference>
<dbReference type="PROSITE" id="PS50097">
    <property type="entry name" value="BTB"/>
    <property type="match status" value="1"/>
</dbReference>
<evidence type="ECO:0000313" key="2">
    <source>
        <dbReference type="EMBL" id="KAE9398918.1"/>
    </source>
</evidence>
<dbReference type="InterPro" id="IPR011333">
    <property type="entry name" value="SKP1/BTB/POZ_sf"/>
</dbReference>
<dbReference type="SMART" id="SM00225">
    <property type="entry name" value="BTB"/>
    <property type="match status" value="1"/>
</dbReference>
<reference evidence="2" key="1">
    <citation type="journal article" date="2019" name="Environ. Microbiol.">
        <title>Fungal ecological strategies reflected in gene transcription - a case study of two litter decomposers.</title>
        <authorList>
            <person name="Barbi F."/>
            <person name="Kohler A."/>
            <person name="Barry K."/>
            <person name="Baskaran P."/>
            <person name="Daum C."/>
            <person name="Fauchery L."/>
            <person name="Ihrmark K."/>
            <person name="Kuo A."/>
            <person name="LaButti K."/>
            <person name="Lipzen A."/>
            <person name="Morin E."/>
            <person name="Grigoriev I.V."/>
            <person name="Henrissat B."/>
            <person name="Lindahl B."/>
            <person name="Martin F."/>
        </authorList>
    </citation>
    <scope>NUCLEOTIDE SEQUENCE</scope>
    <source>
        <strain evidence="2">JB14</strain>
    </source>
</reference>
<evidence type="ECO:0000259" key="1">
    <source>
        <dbReference type="PROSITE" id="PS50097"/>
    </source>
</evidence>
<proteinExistence type="predicted"/>
<dbReference type="Proteomes" id="UP000799118">
    <property type="component" value="Unassembled WGS sequence"/>
</dbReference>
<dbReference type="Gene3D" id="3.30.710.10">
    <property type="entry name" value="Potassium Channel Kv1.1, Chain A"/>
    <property type="match status" value="1"/>
</dbReference>
<name>A0A6A4HNE7_9AGAR</name>
<dbReference type="EMBL" id="ML769476">
    <property type="protein sequence ID" value="KAE9398918.1"/>
    <property type="molecule type" value="Genomic_DNA"/>
</dbReference>
<accession>A0A6A4HNE7</accession>